<keyword evidence="7 9" id="KW-1133">Transmembrane helix</keyword>
<dbReference type="GeneID" id="36960029"/>
<evidence type="ECO:0000256" key="7">
    <source>
        <dbReference type="ARBA" id="ARBA00022989"/>
    </source>
</evidence>
<comment type="function">
    <text evidence="1">Seems to be required for the assembly of the photosystem I complex.</text>
</comment>
<feature type="transmembrane region" description="Helical" evidence="9">
    <location>
        <begin position="61"/>
        <end position="84"/>
    </location>
</feature>
<keyword evidence="10" id="KW-0934">Plastid</keyword>
<comment type="similarity">
    <text evidence="3">Belongs to the Ycf4 family.</text>
</comment>
<keyword evidence="5" id="KW-0602">Photosynthesis</keyword>
<evidence type="ECO:0000256" key="5">
    <source>
        <dbReference type="ARBA" id="ARBA00022531"/>
    </source>
</evidence>
<evidence type="ECO:0000256" key="8">
    <source>
        <dbReference type="ARBA" id="ARBA00023136"/>
    </source>
</evidence>
<accession>A0A2U9NSQ3</accession>
<dbReference type="AlphaFoldDB" id="A0A2U9NSQ3"/>
<comment type="subcellular location">
    <subcellularLocation>
        <location evidence="2">Membrane</location>
        <topology evidence="2">Multi-pass membrane protein</topology>
    </subcellularLocation>
</comment>
<feature type="transmembrane region" description="Helical" evidence="9">
    <location>
        <begin position="20"/>
        <end position="41"/>
    </location>
</feature>
<evidence type="ECO:0000313" key="10">
    <source>
        <dbReference type="EMBL" id="AWT40151.1"/>
    </source>
</evidence>
<protein>
    <recommendedName>
        <fullName evidence="4">Photosystem I assembly protein Ycf4</fullName>
    </recommendedName>
</protein>
<name>A0A2U9NSQ3_9STRA</name>
<keyword evidence="8 9" id="KW-0472">Membrane</keyword>
<evidence type="ECO:0000256" key="1">
    <source>
        <dbReference type="ARBA" id="ARBA00002862"/>
    </source>
</evidence>
<sequence length="94" mass="10831">MQKEIRQDKIVGSRRFSNYFWAFFLFSGGLSFLLAGISSYFKLNLLPFANPKELIFFPQGIVMVFYGTLSLLLSLYIIITYFGILEVGIMNIIK</sequence>
<dbReference type="InterPro" id="IPR003359">
    <property type="entry name" value="PSI_Ycf4_assembly"/>
</dbReference>
<geneLocation type="chloroplast" evidence="10"/>
<dbReference type="GO" id="GO:0009522">
    <property type="term" value="C:photosystem I"/>
    <property type="evidence" value="ECO:0007669"/>
    <property type="project" value="InterPro"/>
</dbReference>
<dbReference type="Pfam" id="PF02392">
    <property type="entry name" value="Ycf4"/>
    <property type="match status" value="1"/>
</dbReference>
<proteinExistence type="inferred from homology"/>
<reference evidence="10" key="1">
    <citation type="journal article" date="2018" name="Adv. Bot. Res.">
        <title>Evolution of the Plastid Genomes in Diatoms.</title>
        <authorList>
            <person name="Yu M."/>
            <person name="Ashworth M.P."/>
            <person name="Hajrah N.H."/>
            <person name="Khiyami M.A."/>
            <person name="Sabir M.J."/>
            <person name="Alhebshi A.M."/>
            <person name="Al-Malki A.L."/>
            <person name="Sabir J.S.M."/>
            <person name="Theriot E.C."/>
            <person name="Jansen R.K."/>
        </authorList>
    </citation>
    <scope>NUCLEOTIDE SEQUENCE</scope>
</reference>
<evidence type="ECO:0000256" key="4">
    <source>
        <dbReference type="ARBA" id="ARBA00015395"/>
    </source>
</evidence>
<gene>
    <name evidence="10" type="primary">ycf4</name>
</gene>
<dbReference type="EMBL" id="MG755806">
    <property type="protein sequence ID" value="AWT40151.1"/>
    <property type="molecule type" value="Genomic_DNA"/>
</dbReference>
<dbReference type="RefSeq" id="YP_009497438.1">
    <property type="nucleotide sequence ID" value="NC_038007.1"/>
</dbReference>
<organism evidence="10">
    <name type="scientific">Biddulphiella tridens</name>
    <dbReference type="NCBI Taxonomy" id="1003022"/>
    <lineage>
        <taxon>Eukaryota</taxon>
        <taxon>Sar</taxon>
        <taxon>Stramenopiles</taxon>
        <taxon>Ochrophyta</taxon>
        <taxon>Bacillariophyta</taxon>
        <taxon>Mediophyceae</taxon>
        <taxon>Biddulphiophycidae</taxon>
        <taxon>Biddulphiales</taxon>
        <taxon>Biddulphiaceae</taxon>
        <taxon>Biddulphiella</taxon>
    </lineage>
</organism>
<evidence type="ECO:0000256" key="2">
    <source>
        <dbReference type="ARBA" id="ARBA00004141"/>
    </source>
</evidence>
<evidence type="ECO:0000256" key="6">
    <source>
        <dbReference type="ARBA" id="ARBA00022692"/>
    </source>
</evidence>
<evidence type="ECO:0000256" key="9">
    <source>
        <dbReference type="SAM" id="Phobius"/>
    </source>
</evidence>
<evidence type="ECO:0000256" key="3">
    <source>
        <dbReference type="ARBA" id="ARBA00008198"/>
    </source>
</evidence>
<keyword evidence="10" id="KW-0150">Chloroplast</keyword>
<keyword evidence="6 9" id="KW-0812">Transmembrane</keyword>
<dbReference type="GO" id="GO:0015979">
    <property type="term" value="P:photosynthesis"/>
    <property type="evidence" value="ECO:0007669"/>
    <property type="project" value="UniProtKB-KW"/>
</dbReference>